<sequence>MRNYNHIEIEKKWQKYWHDNKVNKIDLDASKKPFYNLMMFPYPSAEGLHIGSVYTFTGIDVYGRYKAMQGFDVFEPFGLDGFGIHSENYAIKIGENIRKVSARTEKHYYEQMLRTGNMIDWDRKLETYDPDYYKWTQWLFVQLFKAGLAYRKESDVNWCPSCKTVLSDEQVIDGFCERCNSQVIKKSMNQWFFRITDFASRLLKNLDDIDWVDDVKTGQRNWIGMKSGIEIDYPIIDKDEKQTKNLVTVFTTRPDTNFGATFVVVSPEHPILDEIVTPENKKAVDQYIEKARNKSDLERTDLAQEKSGVFTGSYCYSRLTKKKLPIWVADFVLMNFGTGAVVGVPGHDKKDFEFAQKYGLEIIRVVSRDGDNSEITKIDQVQEESGKMINSEFLNGLDIMNAKEKIMDELESRKEGRRTITYRLRDWCVSRQRYWGPPIPMIYCESCKNSSEGYYKEEMPGWWPDENLPILLPEIENQKDTIPDDSGKGALARLSDFYETDCPHCGKKAMRETDVSDSFVDSSWYFLRYPFTEYSEIPFGGDFNNDNSQFTPKLSIEEQDKAVKRMKKWGPVTSYIGGKEHTVLHLLYARFITMALHDLGYIDFEEP</sequence>
<dbReference type="GO" id="GO:0006429">
    <property type="term" value="P:leucyl-tRNA aminoacylation"/>
    <property type="evidence" value="ECO:0007669"/>
    <property type="project" value="UniProtKB-UniRule"/>
</dbReference>
<dbReference type="EMBL" id="JAGQLL010000005">
    <property type="protein sequence ID" value="MCA9379611.1"/>
    <property type="molecule type" value="Genomic_DNA"/>
</dbReference>
<evidence type="ECO:0000256" key="8">
    <source>
        <dbReference type="NCBIfam" id="TIGR00396"/>
    </source>
</evidence>
<dbReference type="InterPro" id="IPR002300">
    <property type="entry name" value="aa-tRNA-synth_Ia"/>
</dbReference>
<proteinExistence type="inferred from homology"/>
<evidence type="ECO:0000256" key="7">
    <source>
        <dbReference type="ARBA" id="ARBA00023146"/>
    </source>
</evidence>
<evidence type="ECO:0000256" key="2">
    <source>
        <dbReference type="ARBA" id="ARBA00013164"/>
    </source>
</evidence>
<evidence type="ECO:0000313" key="12">
    <source>
        <dbReference type="Proteomes" id="UP000745577"/>
    </source>
</evidence>
<feature type="non-terminal residue" evidence="11">
    <location>
        <position position="607"/>
    </location>
</feature>
<keyword evidence="4" id="KW-0547">Nucleotide-binding</keyword>
<evidence type="ECO:0000259" key="9">
    <source>
        <dbReference type="Pfam" id="PF00133"/>
    </source>
</evidence>
<dbReference type="Pfam" id="PF00133">
    <property type="entry name" value="tRNA-synt_1"/>
    <property type="match status" value="2"/>
</dbReference>
<keyword evidence="6" id="KW-0648">Protein biosynthesis</keyword>
<evidence type="ECO:0000256" key="4">
    <source>
        <dbReference type="ARBA" id="ARBA00022741"/>
    </source>
</evidence>
<dbReference type="AlphaFoldDB" id="A0A955I8A2"/>
<evidence type="ECO:0000256" key="3">
    <source>
        <dbReference type="ARBA" id="ARBA00022598"/>
    </source>
</evidence>
<dbReference type="GO" id="GO:0005829">
    <property type="term" value="C:cytosol"/>
    <property type="evidence" value="ECO:0007669"/>
    <property type="project" value="TreeGrafter"/>
</dbReference>
<gene>
    <name evidence="11" type="ORF">KC675_00340</name>
</gene>
<evidence type="ECO:0000313" key="11">
    <source>
        <dbReference type="EMBL" id="MCA9379611.1"/>
    </source>
</evidence>
<dbReference type="PANTHER" id="PTHR43740:SF2">
    <property type="entry name" value="LEUCINE--TRNA LIGASE, MITOCHONDRIAL"/>
    <property type="match status" value="1"/>
</dbReference>
<dbReference type="InterPro" id="IPR014729">
    <property type="entry name" value="Rossmann-like_a/b/a_fold"/>
</dbReference>
<reference evidence="11" key="2">
    <citation type="journal article" date="2021" name="Microbiome">
        <title>Successional dynamics and alternative stable states in a saline activated sludge microbial community over 9 years.</title>
        <authorList>
            <person name="Wang Y."/>
            <person name="Ye J."/>
            <person name="Ju F."/>
            <person name="Liu L."/>
            <person name="Boyd J.A."/>
            <person name="Deng Y."/>
            <person name="Parks D.H."/>
            <person name="Jiang X."/>
            <person name="Yin X."/>
            <person name="Woodcroft B.J."/>
            <person name="Tyson G.W."/>
            <person name="Hugenholtz P."/>
            <person name="Polz M.F."/>
            <person name="Zhang T."/>
        </authorList>
    </citation>
    <scope>NUCLEOTIDE SEQUENCE</scope>
    <source>
        <strain evidence="11">HKST-UBA15</strain>
    </source>
</reference>
<dbReference type="Gene3D" id="3.40.50.620">
    <property type="entry name" value="HUPs"/>
    <property type="match status" value="2"/>
</dbReference>
<dbReference type="GO" id="GO:0004823">
    <property type="term" value="F:leucine-tRNA ligase activity"/>
    <property type="evidence" value="ECO:0007669"/>
    <property type="project" value="UniProtKB-UniRule"/>
</dbReference>
<dbReference type="InterPro" id="IPR002302">
    <property type="entry name" value="Leu-tRNA-ligase"/>
</dbReference>
<dbReference type="Pfam" id="PF13603">
    <property type="entry name" value="tRNA-synt_1_2"/>
    <property type="match status" value="1"/>
</dbReference>
<dbReference type="Proteomes" id="UP000745577">
    <property type="component" value="Unassembled WGS sequence"/>
</dbReference>
<organism evidence="11 12">
    <name type="scientific">Candidatus Dojkabacteria bacterium</name>
    <dbReference type="NCBI Taxonomy" id="2099670"/>
    <lineage>
        <taxon>Bacteria</taxon>
        <taxon>Candidatus Dojkabacteria</taxon>
    </lineage>
</organism>
<dbReference type="EC" id="6.1.1.4" evidence="2 8"/>
<keyword evidence="3 11" id="KW-0436">Ligase</keyword>
<dbReference type="GO" id="GO:0005524">
    <property type="term" value="F:ATP binding"/>
    <property type="evidence" value="ECO:0007669"/>
    <property type="project" value="UniProtKB-KW"/>
</dbReference>
<feature type="domain" description="Leucyl-tRNA synthetase editing" evidence="10">
    <location>
        <begin position="220"/>
        <end position="411"/>
    </location>
</feature>
<dbReference type="PANTHER" id="PTHR43740">
    <property type="entry name" value="LEUCYL-TRNA SYNTHETASE"/>
    <property type="match status" value="1"/>
</dbReference>
<dbReference type="Gene3D" id="3.90.740.10">
    <property type="entry name" value="Valyl/Leucyl/Isoleucyl-tRNA synthetase, editing domain"/>
    <property type="match status" value="1"/>
</dbReference>
<evidence type="ECO:0000256" key="6">
    <source>
        <dbReference type="ARBA" id="ARBA00022917"/>
    </source>
</evidence>
<dbReference type="PRINTS" id="PR00985">
    <property type="entry name" value="TRNASYNTHLEU"/>
</dbReference>
<protein>
    <recommendedName>
        <fullName evidence="2 8">Leucine--tRNA ligase</fullName>
        <ecNumber evidence="2 8">6.1.1.4</ecNumber>
    </recommendedName>
</protein>
<keyword evidence="5" id="KW-0067">ATP-binding</keyword>
<dbReference type="SUPFAM" id="SSF52374">
    <property type="entry name" value="Nucleotidylyl transferase"/>
    <property type="match status" value="1"/>
</dbReference>
<evidence type="ECO:0000256" key="5">
    <source>
        <dbReference type="ARBA" id="ARBA00022840"/>
    </source>
</evidence>
<dbReference type="NCBIfam" id="TIGR00396">
    <property type="entry name" value="leuS_bact"/>
    <property type="match status" value="1"/>
</dbReference>
<dbReference type="SUPFAM" id="SSF50677">
    <property type="entry name" value="ValRS/IleRS/LeuRS editing domain"/>
    <property type="match status" value="1"/>
</dbReference>
<name>A0A955I8A2_9BACT</name>
<accession>A0A955I8A2</accession>
<evidence type="ECO:0000259" key="10">
    <source>
        <dbReference type="Pfam" id="PF13603"/>
    </source>
</evidence>
<dbReference type="InterPro" id="IPR025709">
    <property type="entry name" value="Leu_tRNA-synth_edit"/>
</dbReference>
<feature type="domain" description="Aminoacyl-tRNA synthetase class Ia" evidence="9">
    <location>
        <begin position="423"/>
        <end position="449"/>
    </location>
</feature>
<dbReference type="InterPro" id="IPR009008">
    <property type="entry name" value="Val/Leu/Ile-tRNA-synth_edit"/>
</dbReference>
<comment type="caution">
    <text evidence="11">The sequence shown here is derived from an EMBL/GenBank/DDBJ whole genome shotgun (WGS) entry which is preliminary data.</text>
</comment>
<feature type="domain" description="Aminoacyl-tRNA synthetase class Ia" evidence="9">
    <location>
        <begin position="12"/>
        <end position="218"/>
    </location>
</feature>
<comment type="similarity">
    <text evidence="1">Belongs to the class-I aminoacyl-tRNA synthetase family.</text>
</comment>
<evidence type="ECO:0000256" key="1">
    <source>
        <dbReference type="ARBA" id="ARBA00005594"/>
    </source>
</evidence>
<reference evidence="11" key="1">
    <citation type="submission" date="2020-04" db="EMBL/GenBank/DDBJ databases">
        <authorList>
            <person name="Zhang T."/>
        </authorList>
    </citation>
    <scope>NUCLEOTIDE SEQUENCE</scope>
    <source>
        <strain evidence="11">HKST-UBA15</strain>
    </source>
</reference>
<keyword evidence="7" id="KW-0030">Aminoacyl-tRNA synthetase</keyword>
<dbReference type="GO" id="GO:0002161">
    <property type="term" value="F:aminoacyl-tRNA deacylase activity"/>
    <property type="evidence" value="ECO:0007669"/>
    <property type="project" value="InterPro"/>
</dbReference>